<gene>
    <name evidence="2" type="ORF">ACFPOC_02715</name>
</gene>
<feature type="region of interest" description="Disordered" evidence="1">
    <location>
        <begin position="1"/>
        <end position="23"/>
    </location>
</feature>
<evidence type="ECO:0000313" key="2">
    <source>
        <dbReference type="EMBL" id="MFC5565324.1"/>
    </source>
</evidence>
<dbReference type="EMBL" id="JBHSNA010000002">
    <property type="protein sequence ID" value="MFC5565324.1"/>
    <property type="molecule type" value="Genomic_DNA"/>
</dbReference>
<organism evidence="2 3">
    <name type="scientific">Rubellimicrobium aerolatum</name>
    <dbReference type="NCBI Taxonomy" id="490979"/>
    <lineage>
        <taxon>Bacteria</taxon>
        <taxon>Pseudomonadati</taxon>
        <taxon>Pseudomonadota</taxon>
        <taxon>Alphaproteobacteria</taxon>
        <taxon>Rhodobacterales</taxon>
        <taxon>Roseobacteraceae</taxon>
        <taxon>Rubellimicrobium</taxon>
    </lineage>
</organism>
<comment type="caution">
    <text evidence="2">The sequence shown here is derived from an EMBL/GenBank/DDBJ whole genome shotgun (WGS) entry which is preliminary data.</text>
</comment>
<feature type="compositionally biased region" description="Polar residues" evidence="1">
    <location>
        <begin position="1"/>
        <end position="18"/>
    </location>
</feature>
<sequence length="90" mass="9974">MADTSTNPRSSLGDSLMQSGAEARHRELATEHLLFQTLTYIERQFPGLFDHLETSIAHLGDSAQDDTKDDEAVREVARLFVQSLRRSAGG</sequence>
<accession>A0ABW0S8W2</accession>
<evidence type="ECO:0000313" key="3">
    <source>
        <dbReference type="Proteomes" id="UP001596056"/>
    </source>
</evidence>
<keyword evidence="3" id="KW-1185">Reference proteome</keyword>
<proteinExistence type="predicted"/>
<evidence type="ECO:0000256" key="1">
    <source>
        <dbReference type="SAM" id="MobiDB-lite"/>
    </source>
</evidence>
<name>A0ABW0S8W2_9RHOB</name>
<reference evidence="3" key="1">
    <citation type="journal article" date="2019" name="Int. J. Syst. Evol. Microbiol.">
        <title>The Global Catalogue of Microorganisms (GCM) 10K type strain sequencing project: providing services to taxonomists for standard genome sequencing and annotation.</title>
        <authorList>
            <consortium name="The Broad Institute Genomics Platform"/>
            <consortium name="The Broad Institute Genome Sequencing Center for Infectious Disease"/>
            <person name="Wu L."/>
            <person name="Ma J."/>
        </authorList>
    </citation>
    <scope>NUCLEOTIDE SEQUENCE [LARGE SCALE GENOMIC DNA]</scope>
    <source>
        <strain evidence="3">KACC 11588</strain>
    </source>
</reference>
<dbReference type="RefSeq" id="WP_209837647.1">
    <property type="nucleotide sequence ID" value="NZ_JAGGJP010000002.1"/>
</dbReference>
<dbReference type="Proteomes" id="UP001596056">
    <property type="component" value="Unassembled WGS sequence"/>
</dbReference>
<protein>
    <submittedName>
        <fullName evidence="2">Uncharacterized protein</fullName>
    </submittedName>
</protein>